<evidence type="ECO:0000256" key="9">
    <source>
        <dbReference type="ARBA" id="ARBA00022960"/>
    </source>
</evidence>
<comment type="pathway">
    <text evidence="2 14">Cell wall biogenesis; peptidoglycan biosynthesis.</text>
</comment>
<dbReference type="GO" id="GO:0009252">
    <property type="term" value="P:peptidoglycan biosynthetic process"/>
    <property type="evidence" value="ECO:0007669"/>
    <property type="project" value="UniProtKB-UniRule"/>
</dbReference>
<dbReference type="HAMAP" id="MF_00046">
    <property type="entry name" value="MurC"/>
    <property type="match status" value="1"/>
</dbReference>
<dbReference type="AlphaFoldDB" id="A0A9J6P9D4"/>
<dbReference type="PANTHER" id="PTHR43445">
    <property type="entry name" value="UDP-N-ACETYLMURAMATE--L-ALANINE LIGASE-RELATED"/>
    <property type="match status" value="1"/>
</dbReference>
<dbReference type="InterPro" id="IPR036615">
    <property type="entry name" value="Mur_ligase_C_dom_sf"/>
</dbReference>
<dbReference type="InterPro" id="IPR013221">
    <property type="entry name" value="Mur_ligase_cen"/>
</dbReference>
<dbReference type="SUPFAM" id="SSF53623">
    <property type="entry name" value="MurD-like peptide ligases, catalytic domain"/>
    <property type="match status" value="1"/>
</dbReference>
<keyword evidence="11 14" id="KW-0131">Cell cycle</keyword>
<keyword evidence="15" id="KW-0812">Transmembrane</keyword>
<evidence type="ECO:0000256" key="11">
    <source>
        <dbReference type="ARBA" id="ARBA00023306"/>
    </source>
</evidence>
<dbReference type="SUPFAM" id="SSF51984">
    <property type="entry name" value="MurCD N-terminal domain"/>
    <property type="match status" value="1"/>
</dbReference>
<evidence type="ECO:0000259" key="16">
    <source>
        <dbReference type="Pfam" id="PF01225"/>
    </source>
</evidence>
<reference evidence="19" key="1">
    <citation type="journal article" date="2021" name="mSystems">
        <title>Bacteria and Archaea Synergistically Convert Glycine Betaine to Biogenic Methane in the Formosa Cold Seep of the South China Sea.</title>
        <authorList>
            <person name="Li L."/>
            <person name="Zhang W."/>
            <person name="Zhang S."/>
            <person name="Song L."/>
            <person name="Sun Q."/>
            <person name="Zhang H."/>
            <person name="Xiang H."/>
            <person name="Dong X."/>
        </authorList>
    </citation>
    <scope>NUCLEOTIDE SEQUENCE</scope>
    <source>
        <strain evidence="19">ZWT</strain>
    </source>
</reference>
<evidence type="ECO:0000256" key="6">
    <source>
        <dbReference type="ARBA" id="ARBA00022618"/>
    </source>
</evidence>
<reference evidence="19" key="2">
    <citation type="submission" date="2021-04" db="EMBL/GenBank/DDBJ databases">
        <authorList>
            <person name="Dong X."/>
        </authorList>
    </citation>
    <scope>NUCLEOTIDE SEQUENCE</scope>
    <source>
        <strain evidence="19">ZWT</strain>
    </source>
</reference>
<dbReference type="SUPFAM" id="SSF53244">
    <property type="entry name" value="MurD-like peptide ligases, peptide-binding domain"/>
    <property type="match status" value="1"/>
</dbReference>
<evidence type="ECO:0000256" key="14">
    <source>
        <dbReference type="HAMAP-Rule" id="MF_00046"/>
    </source>
</evidence>
<sequence length="458" mass="51035">MSFNLNMDKHKTIHFIGIGGISMSAIALLLKKHGYNVTGSDKSESDMVKTLKSKGITVSIGQKKENIHDNSIIVYTFAVKEDNEEYIKSKELGLPMYSRAEFLGLVMKNYKYSIGMAGTHGKTTATSMASHVLLRGNTDPTLFVGGVLDAIDGNLRVGKSEYFLTEACEYKESFLNFFPYIGIILNIDEDHLDYYRDINHIEETFIKYAQSIPKNGYLIINNDDIRADKVIKSCSCNKITFGLNSGMVKATNIEYDSKGCGHFNVEYNNQTLGKAHLNIPGEYNIYNSLAAIASGIALNIPFNAISEGLYDYKGTHRRFEIKGEVNGAKVVDDYAHHPTAIINALNAGRKITKGKLYCVFQPHTYTRTHSLLKEFSECFGEADEIVIADIYAAREKDTGIVNSKMLAEKIKENNINCKYIGELNSIAEYIAPKLKEGDVLMLVGAGDINTIWEKIKNI</sequence>
<evidence type="ECO:0000256" key="1">
    <source>
        <dbReference type="ARBA" id="ARBA00004496"/>
    </source>
</evidence>
<feature type="domain" description="Mur ligase C-terminal" evidence="17">
    <location>
        <begin position="317"/>
        <end position="446"/>
    </location>
</feature>
<dbReference type="Pfam" id="PF01225">
    <property type="entry name" value="Mur_ligase"/>
    <property type="match status" value="1"/>
</dbReference>
<dbReference type="Pfam" id="PF02875">
    <property type="entry name" value="Mur_ligase_C"/>
    <property type="match status" value="1"/>
</dbReference>
<feature type="binding site" evidence="14">
    <location>
        <begin position="118"/>
        <end position="124"/>
    </location>
    <ligand>
        <name>ATP</name>
        <dbReference type="ChEBI" id="CHEBI:30616"/>
    </ligand>
</feature>
<dbReference type="GO" id="GO:0071555">
    <property type="term" value="P:cell wall organization"/>
    <property type="evidence" value="ECO:0007669"/>
    <property type="project" value="UniProtKB-KW"/>
</dbReference>
<keyword evidence="4 14" id="KW-0963">Cytoplasm</keyword>
<feature type="domain" description="Mur ligase central" evidence="18">
    <location>
        <begin position="117"/>
        <end position="294"/>
    </location>
</feature>
<keyword evidence="8 14" id="KW-0067">ATP-binding</keyword>
<feature type="transmembrane region" description="Helical" evidence="15">
    <location>
        <begin position="12"/>
        <end position="30"/>
    </location>
</feature>
<gene>
    <name evidence="14" type="primary">murC</name>
    <name evidence="19" type="ORF">KDK92_20260</name>
</gene>
<dbReference type="NCBIfam" id="TIGR01082">
    <property type="entry name" value="murC"/>
    <property type="match status" value="1"/>
</dbReference>
<evidence type="ECO:0000256" key="7">
    <source>
        <dbReference type="ARBA" id="ARBA00022741"/>
    </source>
</evidence>
<protein>
    <recommendedName>
        <fullName evidence="3 14">UDP-N-acetylmuramate--L-alanine ligase</fullName>
        <ecNumber evidence="3 14">6.3.2.8</ecNumber>
    </recommendedName>
    <alternativeName>
        <fullName evidence="14">UDP-N-acetylmuramoyl-L-alanine synthetase</fullName>
    </alternativeName>
</protein>
<keyword evidence="10 14" id="KW-0573">Peptidoglycan synthesis</keyword>
<comment type="subcellular location">
    <subcellularLocation>
        <location evidence="1 14">Cytoplasm</location>
    </subcellularLocation>
</comment>
<dbReference type="InterPro" id="IPR000713">
    <property type="entry name" value="Mur_ligase_N"/>
</dbReference>
<dbReference type="EC" id="6.3.2.8" evidence="3 14"/>
<dbReference type="InterPro" id="IPR004101">
    <property type="entry name" value="Mur_ligase_C"/>
</dbReference>
<comment type="catalytic activity">
    <reaction evidence="13 14">
        <text>UDP-N-acetyl-alpha-D-muramate + L-alanine + ATP = UDP-N-acetyl-alpha-D-muramoyl-L-alanine + ADP + phosphate + H(+)</text>
        <dbReference type="Rhea" id="RHEA:23372"/>
        <dbReference type="ChEBI" id="CHEBI:15378"/>
        <dbReference type="ChEBI" id="CHEBI:30616"/>
        <dbReference type="ChEBI" id="CHEBI:43474"/>
        <dbReference type="ChEBI" id="CHEBI:57972"/>
        <dbReference type="ChEBI" id="CHEBI:70757"/>
        <dbReference type="ChEBI" id="CHEBI:83898"/>
        <dbReference type="ChEBI" id="CHEBI:456216"/>
        <dbReference type="EC" id="6.3.2.8"/>
    </reaction>
</comment>
<dbReference type="Gene3D" id="3.90.190.20">
    <property type="entry name" value="Mur ligase, C-terminal domain"/>
    <property type="match status" value="1"/>
</dbReference>
<keyword evidence="5 14" id="KW-0436">Ligase</keyword>
<evidence type="ECO:0000313" key="20">
    <source>
        <dbReference type="Proteomes" id="UP001056429"/>
    </source>
</evidence>
<evidence type="ECO:0000256" key="2">
    <source>
        <dbReference type="ARBA" id="ARBA00004752"/>
    </source>
</evidence>
<dbReference type="GO" id="GO:0005737">
    <property type="term" value="C:cytoplasm"/>
    <property type="evidence" value="ECO:0007669"/>
    <property type="project" value="UniProtKB-SubCell"/>
</dbReference>
<dbReference type="InterPro" id="IPR050061">
    <property type="entry name" value="MurCDEF_pg_biosynth"/>
</dbReference>
<keyword evidence="15" id="KW-1133">Transmembrane helix</keyword>
<evidence type="ECO:0000256" key="5">
    <source>
        <dbReference type="ARBA" id="ARBA00022598"/>
    </source>
</evidence>
<evidence type="ECO:0000256" key="15">
    <source>
        <dbReference type="SAM" id="Phobius"/>
    </source>
</evidence>
<comment type="similarity">
    <text evidence="14">Belongs to the MurCDEF family.</text>
</comment>
<dbReference type="Proteomes" id="UP001056429">
    <property type="component" value="Unassembled WGS sequence"/>
</dbReference>
<dbReference type="PANTHER" id="PTHR43445:SF3">
    <property type="entry name" value="UDP-N-ACETYLMURAMATE--L-ALANINE LIGASE"/>
    <property type="match status" value="1"/>
</dbReference>
<evidence type="ECO:0000256" key="3">
    <source>
        <dbReference type="ARBA" id="ARBA00012211"/>
    </source>
</evidence>
<dbReference type="GO" id="GO:0005524">
    <property type="term" value="F:ATP binding"/>
    <property type="evidence" value="ECO:0007669"/>
    <property type="project" value="UniProtKB-UniRule"/>
</dbReference>
<evidence type="ECO:0000256" key="4">
    <source>
        <dbReference type="ARBA" id="ARBA00022490"/>
    </source>
</evidence>
<name>A0A9J6P9D4_9CLOT</name>
<keyword evidence="15" id="KW-0472">Membrane</keyword>
<keyword evidence="6 14" id="KW-0132">Cell division</keyword>
<dbReference type="EMBL" id="JAGSOJ010000005">
    <property type="protein sequence ID" value="MCM1992069.1"/>
    <property type="molecule type" value="Genomic_DNA"/>
</dbReference>
<dbReference type="InterPro" id="IPR005758">
    <property type="entry name" value="UDP-N-AcMur_Ala_ligase_MurC"/>
</dbReference>
<evidence type="ECO:0000259" key="18">
    <source>
        <dbReference type="Pfam" id="PF08245"/>
    </source>
</evidence>
<dbReference type="Gene3D" id="3.40.1190.10">
    <property type="entry name" value="Mur-like, catalytic domain"/>
    <property type="match status" value="1"/>
</dbReference>
<feature type="domain" description="Mur ligase N-terminal catalytic" evidence="16">
    <location>
        <begin position="12"/>
        <end position="110"/>
    </location>
</feature>
<dbReference type="GO" id="GO:0008763">
    <property type="term" value="F:UDP-N-acetylmuramate-L-alanine ligase activity"/>
    <property type="evidence" value="ECO:0007669"/>
    <property type="project" value="UniProtKB-UniRule"/>
</dbReference>
<keyword evidence="20" id="KW-1185">Reference proteome</keyword>
<keyword evidence="7 14" id="KW-0547">Nucleotide-binding</keyword>
<dbReference type="InterPro" id="IPR036565">
    <property type="entry name" value="Mur-like_cat_sf"/>
</dbReference>
<dbReference type="RefSeq" id="WP_250861218.1">
    <property type="nucleotide sequence ID" value="NZ_JAGSOJ010000005.1"/>
</dbReference>
<evidence type="ECO:0000256" key="10">
    <source>
        <dbReference type="ARBA" id="ARBA00022984"/>
    </source>
</evidence>
<accession>A0A9J6P9D4</accession>
<dbReference type="Pfam" id="PF08245">
    <property type="entry name" value="Mur_ligase_M"/>
    <property type="match status" value="1"/>
</dbReference>
<dbReference type="GO" id="GO:0008360">
    <property type="term" value="P:regulation of cell shape"/>
    <property type="evidence" value="ECO:0007669"/>
    <property type="project" value="UniProtKB-KW"/>
</dbReference>
<comment type="caution">
    <text evidence="19">The sequence shown here is derived from an EMBL/GenBank/DDBJ whole genome shotgun (WGS) entry which is preliminary data.</text>
</comment>
<evidence type="ECO:0000259" key="17">
    <source>
        <dbReference type="Pfam" id="PF02875"/>
    </source>
</evidence>
<organism evidence="19 20">
    <name type="scientific">Oceanirhabdus seepicola</name>
    <dbReference type="NCBI Taxonomy" id="2828781"/>
    <lineage>
        <taxon>Bacteria</taxon>
        <taxon>Bacillati</taxon>
        <taxon>Bacillota</taxon>
        <taxon>Clostridia</taxon>
        <taxon>Eubacteriales</taxon>
        <taxon>Clostridiaceae</taxon>
        <taxon>Oceanirhabdus</taxon>
    </lineage>
</organism>
<comment type="function">
    <text evidence="14">Cell wall formation.</text>
</comment>
<evidence type="ECO:0000256" key="8">
    <source>
        <dbReference type="ARBA" id="ARBA00022840"/>
    </source>
</evidence>
<dbReference type="GO" id="GO:0051301">
    <property type="term" value="P:cell division"/>
    <property type="evidence" value="ECO:0007669"/>
    <property type="project" value="UniProtKB-KW"/>
</dbReference>
<keyword evidence="12 14" id="KW-0961">Cell wall biogenesis/degradation</keyword>
<evidence type="ECO:0000256" key="12">
    <source>
        <dbReference type="ARBA" id="ARBA00023316"/>
    </source>
</evidence>
<keyword evidence="9 14" id="KW-0133">Cell shape</keyword>
<proteinExistence type="inferred from homology"/>
<evidence type="ECO:0000313" key="19">
    <source>
        <dbReference type="EMBL" id="MCM1992069.1"/>
    </source>
</evidence>
<evidence type="ECO:0000256" key="13">
    <source>
        <dbReference type="ARBA" id="ARBA00047833"/>
    </source>
</evidence>
<dbReference type="Gene3D" id="3.40.50.720">
    <property type="entry name" value="NAD(P)-binding Rossmann-like Domain"/>
    <property type="match status" value="1"/>
</dbReference>